<feature type="region of interest" description="Disordered" evidence="1">
    <location>
        <begin position="488"/>
        <end position="509"/>
    </location>
</feature>
<dbReference type="PANTHER" id="PTHR31286:SF178">
    <property type="entry name" value="DUF4283 DOMAIN-CONTAINING PROTEIN"/>
    <property type="match status" value="1"/>
</dbReference>
<name>A0A444WR46_ARAHY</name>
<evidence type="ECO:0000256" key="1">
    <source>
        <dbReference type="SAM" id="MobiDB-lite"/>
    </source>
</evidence>
<evidence type="ECO:0000313" key="4">
    <source>
        <dbReference type="Proteomes" id="UP000289738"/>
    </source>
</evidence>
<feature type="domain" description="DUF4283" evidence="2">
    <location>
        <begin position="26"/>
        <end position="101"/>
    </location>
</feature>
<keyword evidence="4" id="KW-1185">Reference proteome</keyword>
<proteinExistence type="predicted"/>
<comment type="caution">
    <text evidence="3">The sequence shown here is derived from an EMBL/GenBank/DDBJ whole genome shotgun (WGS) entry which is preliminary data.</text>
</comment>
<dbReference type="Pfam" id="PF14111">
    <property type="entry name" value="DUF4283"/>
    <property type="match status" value="1"/>
</dbReference>
<dbReference type="InterPro" id="IPR040256">
    <property type="entry name" value="At4g02000-like"/>
</dbReference>
<dbReference type="EMBL" id="SDMP01000021">
    <property type="protein sequence ID" value="RYQ79888.1"/>
    <property type="molecule type" value="Genomic_DNA"/>
</dbReference>
<dbReference type="Proteomes" id="UP000289738">
    <property type="component" value="Unassembled WGS sequence"/>
</dbReference>
<feature type="region of interest" description="Disordered" evidence="1">
    <location>
        <begin position="193"/>
        <end position="266"/>
    </location>
</feature>
<accession>A0A444WR46</accession>
<reference evidence="3 4" key="1">
    <citation type="submission" date="2019-01" db="EMBL/GenBank/DDBJ databases">
        <title>Sequencing of cultivated peanut Arachis hypogaea provides insights into genome evolution and oil improvement.</title>
        <authorList>
            <person name="Chen X."/>
        </authorList>
    </citation>
    <scope>NUCLEOTIDE SEQUENCE [LARGE SCALE GENOMIC DNA]</scope>
    <source>
        <strain evidence="4">cv. Fuhuasheng</strain>
        <tissue evidence="3">Leaves</tissue>
    </source>
</reference>
<evidence type="ECO:0000313" key="3">
    <source>
        <dbReference type="EMBL" id="RYQ79888.1"/>
    </source>
</evidence>
<dbReference type="InterPro" id="IPR025558">
    <property type="entry name" value="DUF4283"/>
</dbReference>
<organism evidence="3 4">
    <name type="scientific">Arachis hypogaea</name>
    <name type="common">Peanut</name>
    <dbReference type="NCBI Taxonomy" id="3818"/>
    <lineage>
        <taxon>Eukaryota</taxon>
        <taxon>Viridiplantae</taxon>
        <taxon>Streptophyta</taxon>
        <taxon>Embryophyta</taxon>
        <taxon>Tracheophyta</taxon>
        <taxon>Spermatophyta</taxon>
        <taxon>Magnoliopsida</taxon>
        <taxon>eudicotyledons</taxon>
        <taxon>Gunneridae</taxon>
        <taxon>Pentapetalae</taxon>
        <taxon>rosids</taxon>
        <taxon>fabids</taxon>
        <taxon>Fabales</taxon>
        <taxon>Fabaceae</taxon>
        <taxon>Papilionoideae</taxon>
        <taxon>50 kb inversion clade</taxon>
        <taxon>dalbergioids sensu lato</taxon>
        <taxon>Dalbergieae</taxon>
        <taxon>Pterocarpus clade</taxon>
        <taxon>Arachis</taxon>
    </lineage>
</organism>
<feature type="compositionally biased region" description="Basic and acidic residues" evidence="1">
    <location>
        <begin position="494"/>
        <end position="505"/>
    </location>
</feature>
<feature type="compositionally biased region" description="Basic and acidic residues" evidence="1">
    <location>
        <begin position="208"/>
        <end position="232"/>
    </location>
</feature>
<dbReference type="AlphaFoldDB" id="A0A444WR46"/>
<gene>
    <name evidence="3" type="ORF">Ahy_Scaffold1g106660</name>
</gene>
<dbReference type="PANTHER" id="PTHR31286">
    <property type="entry name" value="GLYCINE-RICH CELL WALL STRUCTURAL PROTEIN 1.8-LIKE"/>
    <property type="match status" value="1"/>
</dbReference>
<protein>
    <recommendedName>
        <fullName evidence="2">DUF4283 domain-containing protein</fullName>
    </recommendedName>
</protein>
<evidence type="ECO:0000259" key="2">
    <source>
        <dbReference type="Pfam" id="PF14111"/>
    </source>
</evidence>
<sequence length="548" mass="63271">MNSIEGKVIKFNKPGELGYKRDCLNIVGKVISDKEINIKAYKNALLGIWGNPQDVAITDIGSKKLLFSFKERKKGLQIMQNGPWNVKGNMVNLRLWREGESVFEVDHDFMEFWIQVHGIPHDLMEKETGIVIGEMLGVLAEVEDPKVDGVLRRSYLRIRVSINITKALPTGFWLDREEIPPLWVFFKIGSNRRGGTSKQQEGNDTEDDQAREQRNPRQESDEQSSEESRIRSEQAQQRKFREESVRENQIGIEKEMAEDEEQVEEAQKIPDFRDDRDILSDLGAVMKFKNLIMDIRERKVEWASNIKAHKGSNGEEAQKTSENGLMMDIRPIQYTNPQKAANIERSGLNKDPTEEIEVNSYKTEKWKMGQENIREKETMGQELKRLMLARMKDEQVNIGRMDSRSNQEVGRRGMQDKELSKPLKETMNRELDLVSQHGKVGENVYFVELASDEDEEKAAEEQAEWEAKLAKKLEVNLTLKRKRENSQVPMLTYNDRKEEQEGNEHKKMKNVNTAVEMGELELAIHVPRQNRGIHMAEEAGLNTPQPQP</sequence>
<feature type="compositionally biased region" description="Polar residues" evidence="1">
    <location>
        <begin position="193"/>
        <end position="202"/>
    </location>
</feature>